<dbReference type="PROSITE" id="PS51918">
    <property type="entry name" value="RADICAL_SAM"/>
    <property type="match status" value="1"/>
</dbReference>
<dbReference type="SUPFAM" id="SSF102114">
    <property type="entry name" value="Radical SAM enzymes"/>
    <property type="match status" value="2"/>
</dbReference>
<keyword evidence="3" id="KW-0479">Metal-binding</keyword>
<dbReference type="AlphaFoldDB" id="V7HS08"/>
<dbReference type="SFLD" id="SFLDS00029">
    <property type="entry name" value="Radical_SAM"/>
    <property type="match status" value="1"/>
</dbReference>
<dbReference type="Pfam" id="PF04055">
    <property type="entry name" value="Radical_SAM"/>
    <property type="match status" value="1"/>
</dbReference>
<reference evidence="7 8" key="2">
    <citation type="journal article" date="2009" name="PLoS ONE">
        <title>The photosynthetic apparatus and its regulation in the aerobic gammaproteobacterium Congregibacter litoralis gen. nov., sp. nov.</title>
        <authorList>
            <person name="Spring S."/>
            <person name="Lunsdorf H."/>
            <person name="Fuchs B.M."/>
            <person name="Tindall B.J."/>
        </authorList>
    </citation>
    <scope>NUCLEOTIDE SEQUENCE [LARGE SCALE GENOMIC DNA]</scope>
    <source>
        <strain evidence="7">KT71</strain>
    </source>
</reference>
<dbReference type="eggNOG" id="COG0535">
    <property type="taxonomic scope" value="Bacteria"/>
</dbReference>
<evidence type="ECO:0000256" key="3">
    <source>
        <dbReference type="ARBA" id="ARBA00022723"/>
    </source>
</evidence>
<keyword evidence="4" id="KW-0408">Iron</keyword>
<reference evidence="7 8" key="1">
    <citation type="journal article" date="2007" name="Proc. Natl. Acad. Sci. U.S.A.">
        <title>Characterization of a marine gammaproteobacterium capable of aerobic anoxygenic photosynthesis.</title>
        <authorList>
            <person name="Fuchs B.M."/>
            <person name="Spring S."/>
            <person name="Teeling H."/>
            <person name="Quast C."/>
            <person name="Wulf J."/>
            <person name="Schattenhofer M."/>
            <person name="Yan S."/>
            <person name="Ferriera S."/>
            <person name="Johnson J."/>
            <person name="Glockner F.O."/>
            <person name="Amann R."/>
        </authorList>
    </citation>
    <scope>NUCLEOTIDE SEQUENCE [LARGE SCALE GENOMIC DNA]</scope>
    <source>
        <strain evidence="7">KT71</strain>
    </source>
</reference>
<proteinExistence type="predicted"/>
<evidence type="ECO:0000256" key="4">
    <source>
        <dbReference type="ARBA" id="ARBA00023004"/>
    </source>
</evidence>
<dbReference type="PANTHER" id="PTHR11228">
    <property type="entry name" value="RADICAL SAM DOMAIN PROTEIN"/>
    <property type="match status" value="1"/>
</dbReference>
<dbReference type="Gene3D" id="3.20.20.70">
    <property type="entry name" value="Aldolase class I"/>
    <property type="match status" value="2"/>
</dbReference>
<organism evidence="7 8">
    <name type="scientific">Congregibacter litoralis KT71</name>
    <dbReference type="NCBI Taxonomy" id="314285"/>
    <lineage>
        <taxon>Bacteria</taxon>
        <taxon>Pseudomonadati</taxon>
        <taxon>Pseudomonadota</taxon>
        <taxon>Gammaproteobacteria</taxon>
        <taxon>Cellvibrionales</taxon>
        <taxon>Halieaceae</taxon>
        <taxon>Congregibacter</taxon>
    </lineage>
</organism>
<name>V7HS08_9GAMM</name>
<accession>V7HS08</accession>
<dbReference type="SFLD" id="SFLDG01067">
    <property type="entry name" value="SPASM/twitch_domain_containing"/>
    <property type="match status" value="1"/>
</dbReference>
<feature type="domain" description="Radical SAM core" evidence="6">
    <location>
        <begin position="200"/>
        <end position="444"/>
    </location>
</feature>
<dbReference type="InterPro" id="IPR013785">
    <property type="entry name" value="Aldolase_TIM"/>
</dbReference>
<keyword evidence="2" id="KW-0949">S-adenosyl-L-methionine</keyword>
<dbReference type="CDD" id="cd01335">
    <property type="entry name" value="Radical_SAM"/>
    <property type="match status" value="1"/>
</dbReference>
<comment type="caution">
    <text evidence="7">The sequence shown here is derived from an EMBL/GenBank/DDBJ whole genome shotgun (WGS) entry which is preliminary data.</text>
</comment>
<dbReference type="Pfam" id="PF13186">
    <property type="entry name" value="SPASM"/>
    <property type="match status" value="1"/>
</dbReference>
<dbReference type="Proteomes" id="UP000019205">
    <property type="component" value="Chromosome"/>
</dbReference>
<dbReference type="PANTHER" id="PTHR11228:SF7">
    <property type="entry name" value="PQQA PEPTIDE CYCLASE"/>
    <property type="match status" value="1"/>
</dbReference>
<dbReference type="HOGENOM" id="CLU_562266_0_0_6"/>
<evidence type="ECO:0000256" key="5">
    <source>
        <dbReference type="ARBA" id="ARBA00023014"/>
    </source>
</evidence>
<dbReference type="GO" id="GO:0046872">
    <property type="term" value="F:metal ion binding"/>
    <property type="evidence" value="ECO:0007669"/>
    <property type="project" value="UniProtKB-KW"/>
</dbReference>
<dbReference type="GO" id="GO:0003824">
    <property type="term" value="F:catalytic activity"/>
    <property type="evidence" value="ECO:0007669"/>
    <property type="project" value="InterPro"/>
</dbReference>
<protein>
    <recommendedName>
        <fullName evidence="6">Radical SAM core domain-containing protein</fullName>
    </recommendedName>
</protein>
<evidence type="ECO:0000256" key="1">
    <source>
        <dbReference type="ARBA" id="ARBA00001966"/>
    </source>
</evidence>
<gene>
    <name evidence="7" type="ORF">KT71_003315</name>
</gene>
<evidence type="ECO:0000313" key="7">
    <source>
        <dbReference type="EMBL" id="ESZ89353.1"/>
    </source>
</evidence>
<comment type="cofactor">
    <cofactor evidence="1">
        <name>[4Fe-4S] cluster</name>
        <dbReference type="ChEBI" id="CHEBI:49883"/>
    </cofactor>
</comment>
<dbReference type="InterPro" id="IPR023885">
    <property type="entry name" value="4Fe4S-binding_SPASM_dom"/>
</dbReference>
<evidence type="ECO:0000256" key="2">
    <source>
        <dbReference type="ARBA" id="ARBA00022691"/>
    </source>
</evidence>
<evidence type="ECO:0000259" key="6">
    <source>
        <dbReference type="PROSITE" id="PS51918"/>
    </source>
</evidence>
<keyword evidence="8" id="KW-1185">Reference proteome</keyword>
<dbReference type="GO" id="GO:0051536">
    <property type="term" value="F:iron-sulfur cluster binding"/>
    <property type="evidence" value="ECO:0007669"/>
    <property type="project" value="UniProtKB-KW"/>
</dbReference>
<dbReference type="STRING" id="314285.KT71_003315"/>
<dbReference type="EMBL" id="AAOA02000003">
    <property type="protein sequence ID" value="ESZ89353.1"/>
    <property type="molecule type" value="Genomic_DNA"/>
</dbReference>
<dbReference type="CDD" id="cd21109">
    <property type="entry name" value="SPASM"/>
    <property type="match status" value="1"/>
</dbReference>
<dbReference type="InterPro" id="IPR007197">
    <property type="entry name" value="rSAM"/>
</dbReference>
<keyword evidence="5" id="KW-0411">Iron-sulfur</keyword>
<dbReference type="InterPro" id="IPR058240">
    <property type="entry name" value="rSAM_sf"/>
</dbReference>
<dbReference type="InterPro" id="IPR050377">
    <property type="entry name" value="Radical_SAM_PqqE_MftC-like"/>
</dbReference>
<sequence length="485" mass="54545">MQKLLGPSLQYLGLAITRVRSDWQRMSHSPGKSFCAAPWTHGVLRQNGRTQPCCRSDFDYGNWKTQGLSTVWRSDSAASFRANVREGKFPNAHCDACVKNGYNLSLSQSLAKPFWRHVATLRREWACSRLTFYGRNWPLLGLLLCMKSIRLSLIEKALLKRYQRKLQSLSRSVRSTDGKAAVEKLQIIGQTVESFLGGELRPRAVAPVREINLISVCNARCIHCPGLFSQEIVRGFRMPDGKFRSRMPQDELELALTESDSVLDFFMNGSEFLLYPQWKQVASYLRSIGSELRISTNGILLTPSNSHHLIENRLLSKLNISLDGGTPATVERVRQGVCFERLASNVRGYFERASSERFNIPVGFSFVLMESNVDDLPDVVDLVASFRKQGPDIPVQISVFPLSSNGVAAYRPFLEREHHSRIPHHTLVSSFRRMLDRAVLHNIPLIAFRAPLERFVKAGCKAPPLNVACLPRVLSAKTVAPILAP</sequence>
<evidence type="ECO:0000313" key="8">
    <source>
        <dbReference type="Proteomes" id="UP000019205"/>
    </source>
</evidence>
<dbReference type="OrthoDB" id="9810775at2"/>